<dbReference type="PANTHER" id="PTHR30373:SF2">
    <property type="entry name" value="UPF0603 PROTEIN YGCG"/>
    <property type="match status" value="1"/>
</dbReference>
<dbReference type="InterPro" id="IPR007621">
    <property type="entry name" value="TPM_dom"/>
</dbReference>
<feature type="domain" description="TPM" evidence="1">
    <location>
        <begin position="57"/>
        <end position="180"/>
    </location>
</feature>
<dbReference type="EMBL" id="QKZR01000007">
    <property type="protein sequence ID" value="PZX37099.1"/>
    <property type="molecule type" value="Genomic_DNA"/>
</dbReference>
<sequence length="184" mass="20665">MTFDLRKGCFYKAVVIIASLLCVAYNSYAQQKLPVKEQNEAFVDSVENIFPKPLGLVNDYSNVLTDDQVSFLSDLLENYKKDSSRHVVLVTIDSMEPYQDIVNYGTDLGNFWGVGTKEKNNGILIVFCKPCSQVGIATGKGTELVLTNQICQEVVNKDMLPKFKNNLYYDGLLSGVESLLKQWK</sequence>
<evidence type="ECO:0000313" key="3">
    <source>
        <dbReference type="Proteomes" id="UP000248584"/>
    </source>
</evidence>
<reference evidence="2 3" key="1">
    <citation type="submission" date="2018-06" db="EMBL/GenBank/DDBJ databases">
        <title>Genomic Encyclopedia of Archaeal and Bacterial Type Strains, Phase II (KMG-II): from individual species to whole genera.</title>
        <authorList>
            <person name="Goeker M."/>
        </authorList>
    </citation>
    <scope>NUCLEOTIDE SEQUENCE [LARGE SCALE GENOMIC DNA]</scope>
    <source>
        <strain evidence="2 3">DSM 17205</strain>
    </source>
</reference>
<keyword evidence="3" id="KW-1185">Reference proteome</keyword>
<dbReference type="Proteomes" id="UP000248584">
    <property type="component" value="Unassembled WGS sequence"/>
</dbReference>
<proteinExistence type="predicted"/>
<comment type="caution">
    <text evidence="2">The sequence shown here is derived from an EMBL/GenBank/DDBJ whole genome shotgun (WGS) entry which is preliminary data.</text>
</comment>
<evidence type="ECO:0000313" key="2">
    <source>
        <dbReference type="EMBL" id="PZX37099.1"/>
    </source>
</evidence>
<protein>
    <recommendedName>
        <fullName evidence="1">TPM domain-containing protein</fullName>
    </recommendedName>
</protein>
<accession>A0ABX5PUI1</accession>
<gene>
    <name evidence="2" type="ORF">LX97_03121</name>
</gene>
<dbReference type="RefSeq" id="WP_015363528.1">
    <property type="nucleotide sequence ID" value="NZ_QKZR01000007.1"/>
</dbReference>
<dbReference type="Gene3D" id="3.10.310.50">
    <property type="match status" value="1"/>
</dbReference>
<dbReference type="PANTHER" id="PTHR30373">
    <property type="entry name" value="UPF0603 PROTEIN YGCG"/>
    <property type="match status" value="1"/>
</dbReference>
<name>A0ABX5PUI1_9FLAO</name>
<organism evidence="2 3">
    <name type="scientific">Nonlabens dokdonensis</name>
    <dbReference type="NCBI Taxonomy" id="328515"/>
    <lineage>
        <taxon>Bacteria</taxon>
        <taxon>Pseudomonadati</taxon>
        <taxon>Bacteroidota</taxon>
        <taxon>Flavobacteriia</taxon>
        <taxon>Flavobacteriales</taxon>
        <taxon>Flavobacteriaceae</taxon>
        <taxon>Nonlabens</taxon>
    </lineage>
</organism>
<evidence type="ECO:0000259" key="1">
    <source>
        <dbReference type="Pfam" id="PF04536"/>
    </source>
</evidence>
<dbReference type="Pfam" id="PF04536">
    <property type="entry name" value="TPM_phosphatase"/>
    <property type="match status" value="1"/>
</dbReference>